<sequence length="103" mass="11820">MCLSTHKCGFSTAAHSRTSHCQWIQVSIQCRWILKSSSPIWLSTTFTGRITIHFLLSEVRMIRSPVNVHRFTLAAGPACYMKYNNRTEETTPESRMSCISEKH</sequence>
<reference evidence="1" key="1">
    <citation type="submission" date="2023-07" db="EMBL/GenBank/DDBJ databases">
        <title>draft genome sequence of fig (Ficus carica).</title>
        <authorList>
            <person name="Takahashi T."/>
            <person name="Nishimura K."/>
        </authorList>
    </citation>
    <scope>NUCLEOTIDE SEQUENCE</scope>
</reference>
<dbReference type="AlphaFoldDB" id="A0AA88DR16"/>
<dbReference type="Proteomes" id="UP001187192">
    <property type="component" value="Unassembled WGS sequence"/>
</dbReference>
<evidence type="ECO:0000313" key="2">
    <source>
        <dbReference type="Proteomes" id="UP001187192"/>
    </source>
</evidence>
<gene>
    <name evidence="1" type="ORF">TIFTF001_029149</name>
</gene>
<dbReference type="EMBL" id="BTGU01000094">
    <property type="protein sequence ID" value="GMN60057.1"/>
    <property type="molecule type" value="Genomic_DNA"/>
</dbReference>
<evidence type="ECO:0000313" key="1">
    <source>
        <dbReference type="EMBL" id="GMN60057.1"/>
    </source>
</evidence>
<organism evidence="1 2">
    <name type="scientific">Ficus carica</name>
    <name type="common">Common fig</name>
    <dbReference type="NCBI Taxonomy" id="3494"/>
    <lineage>
        <taxon>Eukaryota</taxon>
        <taxon>Viridiplantae</taxon>
        <taxon>Streptophyta</taxon>
        <taxon>Embryophyta</taxon>
        <taxon>Tracheophyta</taxon>
        <taxon>Spermatophyta</taxon>
        <taxon>Magnoliopsida</taxon>
        <taxon>eudicotyledons</taxon>
        <taxon>Gunneridae</taxon>
        <taxon>Pentapetalae</taxon>
        <taxon>rosids</taxon>
        <taxon>fabids</taxon>
        <taxon>Rosales</taxon>
        <taxon>Moraceae</taxon>
        <taxon>Ficeae</taxon>
        <taxon>Ficus</taxon>
    </lineage>
</organism>
<comment type="caution">
    <text evidence="1">The sequence shown here is derived from an EMBL/GenBank/DDBJ whole genome shotgun (WGS) entry which is preliminary data.</text>
</comment>
<name>A0AA88DR16_FICCA</name>
<proteinExistence type="predicted"/>
<keyword evidence="2" id="KW-1185">Reference proteome</keyword>
<protein>
    <submittedName>
        <fullName evidence="1">Uncharacterized protein</fullName>
    </submittedName>
</protein>
<accession>A0AA88DR16</accession>